<proteinExistence type="predicted"/>
<evidence type="ECO:0000313" key="1">
    <source>
        <dbReference type="EMBL" id="MDQ0207872.1"/>
    </source>
</evidence>
<dbReference type="Proteomes" id="UP001225034">
    <property type="component" value="Unassembled WGS sequence"/>
</dbReference>
<gene>
    <name evidence="1" type="ORF">J2S05_002681</name>
</gene>
<name>A0ABT9YJ60_9BACI</name>
<dbReference type="EMBL" id="JAUSUA010000004">
    <property type="protein sequence ID" value="MDQ0207872.1"/>
    <property type="molecule type" value="Genomic_DNA"/>
</dbReference>
<comment type="caution">
    <text evidence="1">The sequence shown here is derived from an EMBL/GenBank/DDBJ whole genome shotgun (WGS) entry which is preliminary data.</text>
</comment>
<accession>A0ABT9YJ60</accession>
<evidence type="ECO:0000313" key="2">
    <source>
        <dbReference type="Proteomes" id="UP001225034"/>
    </source>
</evidence>
<reference evidence="1 2" key="1">
    <citation type="submission" date="2023-07" db="EMBL/GenBank/DDBJ databases">
        <title>Genomic Encyclopedia of Type Strains, Phase IV (KMG-IV): sequencing the most valuable type-strain genomes for metagenomic binning, comparative biology and taxonomic classification.</title>
        <authorList>
            <person name="Goeker M."/>
        </authorList>
    </citation>
    <scope>NUCLEOTIDE SEQUENCE [LARGE SCALE GENOMIC DNA]</scope>
    <source>
        <strain evidence="1 2">DSM 19154</strain>
    </source>
</reference>
<organism evidence="1 2">
    <name type="scientific">Alkalicoccobacillus murimartini</name>
    <dbReference type="NCBI Taxonomy" id="171685"/>
    <lineage>
        <taxon>Bacteria</taxon>
        <taxon>Bacillati</taxon>
        <taxon>Bacillota</taxon>
        <taxon>Bacilli</taxon>
        <taxon>Bacillales</taxon>
        <taxon>Bacillaceae</taxon>
        <taxon>Alkalicoccobacillus</taxon>
    </lineage>
</organism>
<protein>
    <submittedName>
        <fullName evidence="1">Uncharacterized protein</fullName>
    </submittedName>
</protein>
<sequence>MSNTSKERSTLNQDIQLEQKLLHYRSELKKFQRIIHLQKKKLTSQEEELNSLKHTANNPTIAQRPNLPSNQSIGESLAGIYAYFAYSTLFPANPSEDTDEPCLVQGNFIIRNDASHPLTNPLVCLTFSKPELANLSGKINQNKKNYGSEYVTSDEDELAWNYLENHSLKKVRESGEYWLRPNKAQLLTKEDMAFNHFEVVLPFRGSPFSMQINGYIYGEEIPEGRRALNSIICNIT</sequence>
<dbReference type="RefSeq" id="WP_306983513.1">
    <property type="nucleotide sequence ID" value="NZ_JAUSUA010000004.1"/>
</dbReference>
<keyword evidence="2" id="KW-1185">Reference proteome</keyword>